<feature type="region of interest" description="Disordered" evidence="1">
    <location>
        <begin position="467"/>
        <end position="509"/>
    </location>
</feature>
<feature type="region of interest" description="Disordered" evidence="1">
    <location>
        <begin position="236"/>
        <end position="277"/>
    </location>
</feature>
<dbReference type="EMBL" id="JAFJZO010000021">
    <property type="protein sequence ID" value="KAG5505800.1"/>
    <property type="molecule type" value="Genomic_DNA"/>
</dbReference>
<dbReference type="AlphaFoldDB" id="A0A836IJH0"/>
<evidence type="ECO:0000313" key="2">
    <source>
        <dbReference type="EMBL" id="KAG5505800.1"/>
    </source>
</evidence>
<dbReference type="OrthoDB" id="267675at2759"/>
<sequence length="674" mass="70234">MSRPPVSSRGLTTSPGPRKPPSSHEESYGKPNVPALASSMSLARSTAFGGRGVTHVGVCTASSSHREVSWGSCFSSRMVAGTNRTTAPWAYGRQLKRAQAPPRLAPLAETPVLGRECGLAPTIPAPLTLSVPPQGASGARRRAHDVAGAGTTSVGSARAALPLLPFSTVATATGRVAPGPVWRRSKPLTRLSSTTVGRALGNDILRPGEMIVSLCDESFSKDRGKAGDAGVSLLPLTRQSDQDPDLSYKRRFSDKATSRQTDDVDRSPTVSVATESRHMSLQSALVPLVRHPEKVSTQPLREAEHLASPPTGDLEEVRRANDQDAIDVSTSSSPPLRPSSALISGNGVGSNADGILWAHEAPEQPAYAHKHQLPALFSKLVHDMQTEKPEAGDEGSGSPVERWIQSWFARQCIMQSLSQPSPHSAKQLHGLDIATVGARVAGACRHVEASADHSDTQEELAAEKELRDAARDGDGPCPAVPISTAPIVTPTTTTKPASASYFKTSSTASPLHPYVPLTVEYIHSGVQSRMTSGTSQRETTPPKPQHTKPHPAPSAVLHTTSSSGTLRPRPHSEDGGGGGVLVVAPANPSSAPPPPPPPPQPAKPVSGSPCLSAPPSASSVSRKQSVVAAAALTGGIEGDKSAGGIRPKLATKSYAVFAHSTSSSAPKQAAHPHE</sequence>
<feature type="compositionally biased region" description="Low complexity" evidence="1">
    <location>
        <begin position="480"/>
        <end position="500"/>
    </location>
</feature>
<feature type="region of interest" description="Disordered" evidence="1">
    <location>
        <begin position="1"/>
        <end position="33"/>
    </location>
</feature>
<organism evidence="2 3">
    <name type="scientific">Porcisia hertigi</name>
    <dbReference type="NCBI Taxonomy" id="2761500"/>
    <lineage>
        <taxon>Eukaryota</taxon>
        <taxon>Discoba</taxon>
        <taxon>Euglenozoa</taxon>
        <taxon>Kinetoplastea</taxon>
        <taxon>Metakinetoplastina</taxon>
        <taxon>Trypanosomatida</taxon>
        <taxon>Trypanosomatidae</taxon>
        <taxon>Leishmaniinae</taxon>
        <taxon>Porcisia</taxon>
    </lineage>
</organism>
<name>A0A836IJH0_9TRYP</name>
<proteinExistence type="predicted"/>
<feature type="region of interest" description="Disordered" evidence="1">
    <location>
        <begin position="527"/>
        <end position="624"/>
    </location>
</feature>
<dbReference type="GeneID" id="94291182"/>
<evidence type="ECO:0000256" key="1">
    <source>
        <dbReference type="SAM" id="MobiDB-lite"/>
    </source>
</evidence>
<feature type="compositionally biased region" description="Polar residues" evidence="1">
    <location>
        <begin position="527"/>
        <end position="538"/>
    </location>
</feature>
<accession>A0A836IJH0</accession>
<feature type="compositionally biased region" description="Basic and acidic residues" evidence="1">
    <location>
        <begin position="246"/>
        <end position="266"/>
    </location>
</feature>
<dbReference type="Proteomes" id="UP000674318">
    <property type="component" value="Chromosome 21"/>
</dbReference>
<dbReference type="KEGG" id="phet:94291182"/>
<keyword evidence="3" id="KW-1185">Reference proteome</keyword>
<reference evidence="2 3" key="1">
    <citation type="submission" date="2021-02" db="EMBL/GenBank/DDBJ databases">
        <title>Porcisia hertigi Genome sequencing and assembly.</title>
        <authorList>
            <person name="Almutairi H."/>
            <person name="Gatherer D."/>
        </authorList>
    </citation>
    <scope>NUCLEOTIDE SEQUENCE [LARGE SCALE GENOMIC DNA]</scope>
    <source>
        <strain evidence="2 3">C119</strain>
    </source>
</reference>
<feature type="compositionally biased region" description="Polar residues" evidence="1">
    <location>
        <begin position="268"/>
        <end position="277"/>
    </location>
</feature>
<feature type="compositionally biased region" description="Low complexity" evidence="1">
    <location>
        <begin position="603"/>
        <end position="621"/>
    </location>
</feature>
<gene>
    <name evidence="2" type="ORF">JKF63_05136</name>
</gene>
<evidence type="ECO:0000313" key="3">
    <source>
        <dbReference type="Proteomes" id="UP000674318"/>
    </source>
</evidence>
<feature type="compositionally biased region" description="Pro residues" evidence="1">
    <location>
        <begin position="590"/>
        <end position="602"/>
    </location>
</feature>
<protein>
    <submittedName>
        <fullName evidence="2">Uncharacterized protein</fullName>
    </submittedName>
</protein>
<comment type="caution">
    <text evidence="2">The sequence shown here is derived from an EMBL/GenBank/DDBJ whole genome shotgun (WGS) entry which is preliminary data.</text>
</comment>
<dbReference type="RefSeq" id="XP_067757468.1">
    <property type="nucleotide sequence ID" value="XM_067901105.1"/>
</dbReference>